<keyword evidence="3" id="KW-1185">Reference proteome</keyword>
<evidence type="ECO:0000313" key="2">
    <source>
        <dbReference type="EMBL" id="KAI1703475.1"/>
    </source>
</evidence>
<dbReference type="AlphaFoldDB" id="A0AAD4MT88"/>
<proteinExistence type="predicted"/>
<dbReference type="EMBL" id="JAKKPZ010000082">
    <property type="protein sequence ID" value="KAI1703475.1"/>
    <property type="molecule type" value="Genomic_DNA"/>
</dbReference>
<comment type="caution">
    <text evidence="2">The sequence shown here is derived from an EMBL/GenBank/DDBJ whole genome shotgun (WGS) entry which is preliminary data.</text>
</comment>
<gene>
    <name evidence="2" type="ORF">DdX_14899</name>
</gene>
<reference evidence="2" key="1">
    <citation type="submission" date="2022-01" db="EMBL/GenBank/DDBJ databases">
        <title>Genome Sequence Resource for Two Populations of Ditylenchus destructor, the Migratory Endoparasitic Phytonematode.</title>
        <authorList>
            <person name="Zhang H."/>
            <person name="Lin R."/>
            <person name="Xie B."/>
        </authorList>
    </citation>
    <scope>NUCLEOTIDE SEQUENCE</scope>
    <source>
        <strain evidence="2">BazhouSP</strain>
    </source>
</reference>
<organism evidence="2 3">
    <name type="scientific">Ditylenchus destructor</name>
    <dbReference type="NCBI Taxonomy" id="166010"/>
    <lineage>
        <taxon>Eukaryota</taxon>
        <taxon>Metazoa</taxon>
        <taxon>Ecdysozoa</taxon>
        <taxon>Nematoda</taxon>
        <taxon>Chromadorea</taxon>
        <taxon>Rhabditida</taxon>
        <taxon>Tylenchina</taxon>
        <taxon>Tylenchomorpha</taxon>
        <taxon>Sphaerularioidea</taxon>
        <taxon>Anguinidae</taxon>
        <taxon>Anguininae</taxon>
        <taxon>Ditylenchus</taxon>
    </lineage>
</organism>
<dbReference type="Proteomes" id="UP001201812">
    <property type="component" value="Unassembled WGS sequence"/>
</dbReference>
<protein>
    <submittedName>
        <fullName evidence="2">Uncharacterized protein</fullName>
    </submittedName>
</protein>
<evidence type="ECO:0000313" key="3">
    <source>
        <dbReference type="Proteomes" id="UP001201812"/>
    </source>
</evidence>
<feature type="compositionally biased region" description="Low complexity" evidence="1">
    <location>
        <begin position="13"/>
        <end position="42"/>
    </location>
</feature>
<feature type="region of interest" description="Disordered" evidence="1">
    <location>
        <begin position="1"/>
        <end position="69"/>
    </location>
</feature>
<name>A0AAD4MT88_9BILA</name>
<accession>A0AAD4MT88</accession>
<evidence type="ECO:0000256" key="1">
    <source>
        <dbReference type="SAM" id="MobiDB-lite"/>
    </source>
</evidence>
<feature type="compositionally biased region" description="Polar residues" evidence="1">
    <location>
        <begin position="1"/>
        <end position="12"/>
    </location>
</feature>
<sequence>MSSTVGSSTSRENTTSSGPGAGSTSGANANVSSSSPSSTSANHNPKKVHLLGTSLNTSTAGTTSLSSSIPSGAYTGGAMDIMSLETPQLLSGVSPSISSGIQLLVNGVTSSSRVLNPKYPSKALFAETNCYIFLFNGNNL</sequence>
<feature type="compositionally biased region" description="Low complexity" evidence="1">
    <location>
        <begin position="50"/>
        <end position="68"/>
    </location>
</feature>